<evidence type="ECO:0000256" key="1">
    <source>
        <dbReference type="SAM" id="MobiDB-lite"/>
    </source>
</evidence>
<evidence type="ECO:0008006" key="5">
    <source>
        <dbReference type="Google" id="ProtNLM"/>
    </source>
</evidence>
<dbReference type="OrthoDB" id="432528at2759"/>
<reference evidence="3" key="1">
    <citation type="journal article" date="2020" name="Fungal Divers.">
        <title>Resolving the Mortierellaceae phylogeny through synthesis of multi-gene phylogenetics and phylogenomics.</title>
        <authorList>
            <person name="Vandepol N."/>
            <person name="Liber J."/>
            <person name="Desiro A."/>
            <person name="Na H."/>
            <person name="Kennedy M."/>
            <person name="Barry K."/>
            <person name="Grigoriev I.V."/>
            <person name="Miller A.N."/>
            <person name="O'Donnell K."/>
            <person name="Stajich J.E."/>
            <person name="Bonito G."/>
        </authorList>
    </citation>
    <scope>NUCLEOTIDE SEQUENCE</scope>
    <source>
        <strain evidence="3">BC1065</strain>
    </source>
</reference>
<sequence>MSQSSSGLGATYMPVCCMTTTFIEDQALFIQGGTTTTSITTSQFLMIDLTQPWDVDSPLVKVLSPNGPNDYQSVGTLTADRSQFIVFSDLSLNVFRYTFATDAWTIERAIPYMMVGPGNAVTDPETGLMYAPNRYNDSTPSMLVYNPLDNSVNKADMHPDLIGNKGFSAVWSTLRKSVLVYGGLKENNTESSVLYEYQPGKGWSVPAVQGDLPGPVYRHRMVPAYGGKVMVLFGGVRSKGEIHFLDTATLTWTTGAPGGPVYAREYPACATSGDMFVVWGGKTATSLISPLNVTGVYNMRERQWQNAFQPPSSVANHTEDPNDRNPNLGIILGCSIPAILILIAAVMAGLVLRKRKNPPPVSAGAVTADDDGASTVDKPKTTRLGSISLLDPATVRGESFSDVKIEVADAKAREPQEKGRSGRNGREEDEEEPKSARPRRVPSQSPQLWKHGQPGVTDMSHTRHRQKTAGNPDEEVKWRHRPHSQDQNESTYSYGSSSGGGGADWLREEKSHNCSDGGLRSSNSASSTSSSTSSRESTSESRNEDVSVGHRSPRRRHQSHHYSRGHRRHQPYKSSPQQFALDRHQSQPPFLGDGDPLYPTSGPSKSTPFLDSPPQPQIPATTDPYDPPIQPILSQTARYHGQALDKRAERRTHQEEYIQSLNQNILKHQRTLARLQTEQERQLRALHGIATTAPSSANIGSASTDEHCSGDSTLVTTKTTTSTSSLPSTAHPHPQSQTPPSLSTPTLGHRASSTAYVRAPAVVISPNAATSVGSVGAGSGGVTPSSSPVKARSPHAIQDGPIAFPVPDEARGPHSPTGALPVMMRMTTATTMFEAPRENTGGTDHRAMRDVDVDGHNGEDDSGSGEGGNENVVGIYWPPPPPPSQQQQSSQPLQDSGTVSKDTEFTRFAKYTTDGLS</sequence>
<dbReference type="SUPFAM" id="SSF117281">
    <property type="entry name" value="Kelch motif"/>
    <property type="match status" value="1"/>
</dbReference>
<evidence type="ECO:0000313" key="3">
    <source>
        <dbReference type="EMBL" id="KAG0255711.1"/>
    </source>
</evidence>
<feature type="region of interest" description="Disordered" evidence="1">
    <location>
        <begin position="356"/>
        <end position="380"/>
    </location>
</feature>
<gene>
    <name evidence="3" type="ORF">DFQ27_006109</name>
</gene>
<protein>
    <recommendedName>
        <fullName evidence="5">Galactose oxidase</fullName>
    </recommendedName>
</protein>
<comment type="caution">
    <text evidence="3">The sequence shown here is derived from an EMBL/GenBank/DDBJ whole genome shotgun (WGS) entry which is preliminary data.</text>
</comment>
<name>A0A9P6Q037_9FUNG</name>
<feature type="compositionally biased region" description="Basic residues" evidence="1">
    <location>
        <begin position="551"/>
        <end position="571"/>
    </location>
</feature>
<feature type="region of interest" description="Disordered" evidence="1">
    <location>
        <begin position="694"/>
        <end position="751"/>
    </location>
</feature>
<proteinExistence type="predicted"/>
<dbReference type="Gene3D" id="2.120.10.80">
    <property type="entry name" value="Kelch-type beta propeller"/>
    <property type="match status" value="1"/>
</dbReference>
<evidence type="ECO:0000256" key="2">
    <source>
        <dbReference type="SAM" id="Phobius"/>
    </source>
</evidence>
<keyword evidence="2" id="KW-0812">Transmembrane</keyword>
<feature type="compositionally biased region" description="Basic and acidic residues" evidence="1">
    <location>
        <begin position="406"/>
        <end position="426"/>
    </location>
</feature>
<dbReference type="Pfam" id="PF24681">
    <property type="entry name" value="Kelch_KLHDC2_KLHL20_DRC7"/>
    <property type="match status" value="1"/>
</dbReference>
<feature type="region of interest" description="Disordered" evidence="1">
    <location>
        <begin position="835"/>
        <end position="917"/>
    </location>
</feature>
<dbReference type="InterPro" id="IPR015915">
    <property type="entry name" value="Kelch-typ_b-propeller"/>
</dbReference>
<dbReference type="EMBL" id="JAAAJB010000446">
    <property type="protein sequence ID" value="KAG0255711.1"/>
    <property type="molecule type" value="Genomic_DNA"/>
</dbReference>
<feature type="compositionally biased region" description="Basic and acidic residues" evidence="1">
    <location>
        <begin position="537"/>
        <end position="548"/>
    </location>
</feature>
<feature type="region of interest" description="Disordered" evidence="1">
    <location>
        <begin position="406"/>
        <end position="626"/>
    </location>
</feature>
<evidence type="ECO:0000313" key="4">
    <source>
        <dbReference type="Proteomes" id="UP000807716"/>
    </source>
</evidence>
<keyword evidence="4" id="KW-1185">Reference proteome</keyword>
<organism evidence="3 4">
    <name type="scientific">Actinomortierella ambigua</name>
    <dbReference type="NCBI Taxonomy" id="1343610"/>
    <lineage>
        <taxon>Eukaryota</taxon>
        <taxon>Fungi</taxon>
        <taxon>Fungi incertae sedis</taxon>
        <taxon>Mucoromycota</taxon>
        <taxon>Mortierellomycotina</taxon>
        <taxon>Mortierellomycetes</taxon>
        <taxon>Mortierellales</taxon>
        <taxon>Mortierellaceae</taxon>
        <taxon>Actinomortierella</taxon>
    </lineage>
</organism>
<feature type="region of interest" description="Disordered" evidence="1">
    <location>
        <begin position="776"/>
        <end position="820"/>
    </location>
</feature>
<feature type="transmembrane region" description="Helical" evidence="2">
    <location>
        <begin position="328"/>
        <end position="352"/>
    </location>
</feature>
<feature type="compositionally biased region" description="Basic and acidic residues" evidence="1">
    <location>
        <begin position="843"/>
        <end position="859"/>
    </location>
</feature>
<feature type="compositionally biased region" description="Low complexity" evidence="1">
    <location>
        <begin position="520"/>
        <end position="536"/>
    </location>
</feature>
<feature type="compositionally biased region" description="Polar residues" evidence="1">
    <location>
        <begin position="694"/>
        <end position="703"/>
    </location>
</feature>
<dbReference type="AlphaFoldDB" id="A0A9P6Q037"/>
<keyword evidence="2" id="KW-0472">Membrane</keyword>
<dbReference type="Proteomes" id="UP000807716">
    <property type="component" value="Unassembled WGS sequence"/>
</dbReference>
<feature type="compositionally biased region" description="Low complexity" evidence="1">
    <location>
        <begin position="712"/>
        <end position="747"/>
    </location>
</feature>
<accession>A0A9P6Q037</accession>
<keyword evidence="2" id="KW-1133">Transmembrane helix</keyword>